<dbReference type="OrthoDB" id="2191985at2759"/>
<protein>
    <submittedName>
        <fullName evidence="1">ECU05_1165 protein</fullName>
    </submittedName>
</protein>
<reference evidence="1 2" key="2">
    <citation type="journal article" date="2009" name="BMC Genomics">
        <title>Identification of transcriptional signals in Encephalitozoon cuniculi widespread among Microsporidia phylum: support for accurate structural genome annotation.</title>
        <authorList>
            <person name="Peyretaillade E."/>
            <person name="Goncalves O."/>
            <person name="Terrat S."/>
            <person name="Dugat-Bony E."/>
            <person name="Wincker P."/>
            <person name="Cornman R.S."/>
            <person name="Evans J.D."/>
            <person name="Delbac F."/>
            <person name="Peyret P."/>
        </authorList>
    </citation>
    <scope>NUCLEOTIDE SEQUENCE [LARGE SCALE GENOMIC DNA]</scope>
    <source>
        <strain evidence="1 2">GB-M1</strain>
    </source>
</reference>
<dbReference type="KEGG" id="ecu:ECU05_1165"/>
<dbReference type="EMBL" id="AL590445">
    <property type="protein sequence ID" value="CCI74106.1"/>
    <property type="molecule type" value="Genomic_DNA"/>
</dbReference>
<reference evidence="1 2" key="1">
    <citation type="journal article" date="2001" name="Nature">
        <title>Genome sequence and gene compaction of the eukaryote parasite Encephalitozoon cuniculi.</title>
        <authorList>
            <person name="Katinka M.D."/>
            <person name="Duprat S."/>
            <person name="Cornillot E."/>
            <person name="Metenier G."/>
            <person name="Thomarat F."/>
            <person name="Prensier G."/>
            <person name="Barbe V."/>
            <person name="Peyretaillade E."/>
            <person name="Brottier P."/>
            <person name="Wincker P."/>
            <person name="Delbac F."/>
            <person name="El Alaoui H."/>
            <person name="Peyret P."/>
            <person name="Saurin W."/>
            <person name="Gouy M."/>
            <person name="Weissenbach J."/>
            <person name="Vivares C.P."/>
        </authorList>
    </citation>
    <scope>NUCLEOTIDE SEQUENCE [LARGE SCALE GENOMIC DNA]</scope>
    <source>
        <strain evidence="1 2">GB-M1</strain>
    </source>
</reference>
<dbReference type="RefSeq" id="NP_001402566.1">
    <property type="nucleotide sequence ID" value="NM_001415633.1"/>
</dbReference>
<keyword evidence="2" id="KW-1185">Reference proteome</keyword>
<dbReference type="VEuPathDB" id="MicrosporidiaDB:ECU05_1165"/>
<dbReference type="GeneID" id="77136357"/>
<dbReference type="AlphaFoldDB" id="I7IV57"/>
<name>I7IV57_ENCCU</name>
<dbReference type="Proteomes" id="UP000000819">
    <property type="component" value="Chromosome V"/>
</dbReference>
<sequence length="91" mass="10517">MKELIDEIEAFQADIKKDLGLDDALLTNQAIIDFIGNWDYFLKIKNGDVGKENNLRTFRSSMEKVNIKNPEGEVYALAEKLKRAYHQNEIN</sequence>
<proteinExistence type="predicted"/>
<accession>I7IV57</accession>
<evidence type="ECO:0000313" key="2">
    <source>
        <dbReference type="Proteomes" id="UP000000819"/>
    </source>
</evidence>
<evidence type="ECO:0000313" key="1">
    <source>
        <dbReference type="EMBL" id="CCI74106.1"/>
    </source>
</evidence>
<dbReference type="HOGENOM" id="CLU_2427027_0_0_1"/>
<gene>
    <name evidence="1" type="ordered locus">ECU05_1165</name>
</gene>
<dbReference type="InParanoid" id="I7IV57"/>
<organism evidence="1 2">
    <name type="scientific">Encephalitozoon cuniculi (strain GB-M1)</name>
    <name type="common">Microsporidian parasite</name>
    <dbReference type="NCBI Taxonomy" id="284813"/>
    <lineage>
        <taxon>Eukaryota</taxon>
        <taxon>Fungi</taxon>
        <taxon>Fungi incertae sedis</taxon>
        <taxon>Microsporidia</taxon>
        <taxon>Unikaryonidae</taxon>
        <taxon>Encephalitozoon</taxon>
    </lineage>
</organism>